<evidence type="ECO:0000313" key="7">
    <source>
        <dbReference type="EMBL" id="EKD20598.1"/>
    </source>
</evidence>
<keyword evidence="3" id="KW-0238">DNA-binding</keyword>
<dbReference type="InParanoid" id="K1XIS7"/>
<dbReference type="EMBL" id="JH921429">
    <property type="protein sequence ID" value="EKD20598.1"/>
    <property type="molecule type" value="Genomic_DNA"/>
</dbReference>
<evidence type="ECO:0000256" key="3">
    <source>
        <dbReference type="ARBA" id="ARBA00023125"/>
    </source>
</evidence>
<dbReference type="InterPro" id="IPR001289">
    <property type="entry name" value="NFYA"/>
</dbReference>
<keyword evidence="7" id="KW-0240">DNA-directed RNA polymerase</keyword>
<comment type="subcellular location">
    <subcellularLocation>
        <location evidence="1">Nucleus</location>
    </subcellularLocation>
</comment>
<dbReference type="Gene3D" id="6.10.250.2430">
    <property type="match status" value="1"/>
</dbReference>
<name>K1XIS7_MARBU</name>
<dbReference type="HOGENOM" id="CLU_244944_0_0_1"/>
<evidence type="ECO:0000313" key="8">
    <source>
        <dbReference type="Proteomes" id="UP000006753"/>
    </source>
</evidence>
<accession>K1XIS7</accession>
<feature type="compositionally biased region" description="Basic and acidic residues" evidence="6">
    <location>
        <begin position="306"/>
        <end position="315"/>
    </location>
</feature>
<feature type="region of interest" description="Disordered" evidence="6">
    <location>
        <begin position="683"/>
        <end position="717"/>
    </location>
</feature>
<dbReference type="OrthoDB" id="5431013at2759"/>
<keyword evidence="2" id="KW-0805">Transcription regulation</keyword>
<gene>
    <name evidence="7" type="ORF">MBM_01280</name>
</gene>
<dbReference type="InterPro" id="IPR039327">
    <property type="entry name" value="CON7-like"/>
</dbReference>
<keyword evidence="4" id="KW-0804">Transcription</keyword>
<dbReference type="KEGG" id="mbe:MBM_01280"/>
<feature type="region of interest" description="Disordered" evidence="6">
    <location>
        <begin position="1203"/>
        <end position="1272"/>
    </location>
</feature>
<feature type="compositionally biased region" description="Polar residues" evidence="6">
    <location>
        <begin position="694"/>
        <end position="715"/>
    </location>
</feature>
<dbReference type="GO" id="GO:0003677">
    <property type="term" value="F:DNA binding"/>
    <property type="evidence" value="ECO:0007669"/>
    <property type="project" value="UniProtKB-KW"/>
</dbReference>
<feature type="compositionally biased region" description="Basic and acidic residues" evidence="6">
    <location>
        <begin position="1250"/>
        <end position="1259"/>
    </location>
</feature>
<protein>
    <submittedName>
        <fullName evidence="7">Putative DNA-directed RNA polymerase ii largest subunit</fullName>
    </submittedName>
</protein>
<feature type="region of interest" description="Disordered" evidence="6">
    <location>
        <begin position="263"/>
        <end position="295"/>
    </location>
</feature>
<dbReference type="PANTHER" id="PTHR36167">
    <property type="entry name" value="C2H2 FINGER DOMAIN TRANSCRIPTION FACTOR (EUROFUNG)-RELATED"/>
    <property type="match status" value="1"/>
</dbReference>
<sequence length="1585" mass="176623">MDPLSALGAVAAILQLGQTAFTLSKTLYSLNSALSSASEDIQILADDLRTFSQSLTLLSRLLEGSRTWHSDDIYDLTTKIIKDCAELYIKIDKILAKLGAHGKSSWKLKVKFVYKEGDIRKLLKRLRDMKGTLATILMSLQVDLQLSLLNISSPSSFSSNRAQASLETSRLPASVKTPEGAHPAVGSSDLLPKYTATEKPLEIHHSKLALSSTLHEENEFQEACGILSNPAEPMKPTRSVEPALETTSSPVIVAESFMMMTPAESMPSVSSRKAVSRAIEPETRSQNDPPPPEQSIMQVDEVANARTDHASDTRSLKSSSSSESFESARSILDTQLEVARKVKAIQNVLHAFCIALQVLGNLVESRIPEREGSLYSSAMDLEATLDECKNDIDGSHIRHFKEYGHWYIATFTEEHSTKIQSFGTSLMQNVVMKLHEYSAEYEELRPSIFREMSACSANVRQRTISYLDNLGRCAIGPQPKSAYGNIQVSLRKSANTDDVIQVPNPSIHQEPAITTQVSLGQVPRRVSPGFSPTSPLYCSTPPNMGLPTPPGFFPVGPRYGPASPSYSPASSPKLSSTWPNWIPASPKRFPQTLTGFTIETPNGYLTAAASNYEQTAVPARANIAKYHNAGDSAQGSAAHTMDVLRDFDFDSFLREEDGTCSFENGEKKADDLNTDLDVDVSTSKQFATKKPQGDGSTSETIDSPANLNQNSSKVSDSAERMRIPVAYRRAQRGYRKNVLRTLKEVLLDQLQIRLLQVLLGSTKSIKWKYNISIRQLLPQQKKRDLTAAQEYEPRTKSNALTFKHPSTDYPNQPILEQQQKKRRTMTTQGSDQVNESSIAEIPSRFEDYEIHLMLLEQQLKKRHMVGTREQSEVDEENDGPKLLSRSKTSAEDPKHDLESAHVRTLSANDSSASNIPTTLSTTGPPILIHGDIVPLPSWAPPGPGLDPSLEDNPHGTDYELQPRGMESFTSTPGIPKNSEQAPDNTRASWKFDYSKEAYQKRVDLLGKLRYQGNSEADMWDKTHDSTRDRISEEEKIADEAVSVLLKLDPERKSKSPVQILAADKKAVADYQKLLLDRMNCRHNPNRKKMYHIGGDRKLAEDSKEHTLEKRNVSVEFAESEGEFDVLKSFDFDAFMQQNEDVDNFNVKGKVPTDNNNTIKDPESSPNTSPLPGGDISKSKEANKRPLHVNKKQLHRIMKRRLARQQLEQQPASQTLGSDNSDPQIQGRSGDKLSPPRVRFTIPNPDSDGNIDMRDDEHRPPSRSSPFLSEVPKPQTVALNHSRNEEAMSMGNSTSLSARTDIVYPHNLSTVQMSRLWWQTYTAFNTADSRRHAVFTMLKVQLRSELGFHASRYPSDDDICRRIVGKVRPLSIAGSTLHEDRPEMKDVLIIRGEIVRIIMTIDQKLGLQTATLGWSCVWVFLSIFGQPLNHTSRISPEAMSLFLKAFNQLQEIVGIVTRYTVMENLYQQAISSGTQIRLSLKPEYQASLQSLCSSILEWFAASCEVGRIIVDAGDGYWIGADEGAKRCEELMKAIRVKNRECQIFRVEVDAEKEGGESWTESDEMESDDEESGSDGSWQEIDQVGIS</sequence>
<dbReference type="PANTHER" id="PTHR36167:SF3">
    <property type="entry name" value="C2H2 FINGER DOMAIN TRANSCRIPTION FACTOR (EUROFUNG)-RELATED"/>
    <property type="match status" value="1"/>
</dbReference>
<dbReference type="eggNOG" id="KOG0260">
    <property type="taxonomic scope" value="Eukaryota"/>
</dbReference>
<feature type="compositionally biased region" description="Polar residues" evidence="6">
    <location>
        <begin position="1205"/>
        <end position="1226"/>
    </location>
</feature>
<feature type="region of interest" description="Disordered" evidence="6">
    <location>
        <begin position="863"/>
        <end position="897"/>
    </location>
</feature>
<keyword evidence="5" id="KW-0539">Nucleus</keyword>
<dbReference type="Pfam" id="PF02045">
    <property type="entry name" value="CBFB_NFYA"/>
    <property type="match status" value="1"/>
</dbReference>
<organism evidence="7 8">
    <name type="scientific">Marssonina brunnea f. sp. multigermtubi (strain MB_m1)</name>
    <name type="common">Marssonina leaf spot fungus</name>
    <dbReference type="NCBI Taxonomy" id="1072389"/>
    <lineage>
        <taxon>Eukaryota</taxon>
        <taxon>Fungi</taxon>
        <taxon>Dikarya</taxon>
        <taxon>Ascomycota</taxon>
        <taxon>Pezizomycotina</taxon>
        <taxon>Leotiomycetes</taxon>
        <taxon>Helotiales</taxon>
        <taxon>Drepanopezizaceae</taxon>
        <taxon>Drepanopeziza</taxon>
    </lineage>
</organism>
<proteinExistence type="predicted"/>
<dbReference type="PROSITE" id="PS51152">
    <property type="entry name" value="NFYA_HAP2_2"/>
    <property type="match status" value="1"/>
</dbReference>
<dbReference type="Proteomes" id="UP000006753">
    <property type="component" value="Unassembled WGS sequence"/>
</dbReference>
<feature type="region of interest" description="Disordered" evidence="6">
    <location>
        <begin position="168"/>
        <end position="189"/>
    </location>
</feature>
<reference evidence="7 8" key="1">
    <citation type="journal article" date="2012" name="BMC Genomics">
        <title>Sequencing the genome of Marssonina brunnea reveals fungus-poplar co-evolution.</title>
        <authorList>
            <person name="Zhu S."/>
            <person name="Cao Y.-Z."/>
            <person name="Jiang C."/>
            <person name="Tan B.-Y."/>
            <person name="Wang Z."/>
            <person name="Feng S."/>
            <person name="Zhang L."/>
            <person name="Su X.-H."/>
            <person name="Brejova B."/>
            <person name="Vinar T."/>
            <person name="Xu M."/>
            <person name="Wang M.-X."/>
            <person name="Zhang S.-G."/>
            <person name="Huang M.-R."/>
            <person name="Wu R."/>
            <person name="Zhou Y."/>
        </authorList>
    </citation>
    <scope>NUCLEOTIDE SEQUENCE [LARGE SCALE GENOMIC DNA]</scope>
    <source>
        <strain evidence="7 8">MB_m1</strain>
    </source>
</reference>
<evidence type="ECO:0000256" key="6">
    <source>
        <dbReference type="SAM" id="MobiDB-lite"/>
    </source>
</evidence>
<dbReference type="STRING" id="1072389.K1XIS7"/>
<feature type="compositionally biased region" description="Polar residues" evidence="6">
    <location>
        <begin position="1152"/>
        <end position="1169"/>
    </location>
</feature>
<evidence type="ECO:0000256" key="2">
    <source>
        <dbReference type="ARBA" id="ARBA00023015"/>
    </source>
</evidence>
<evidence type="ECO:0000256" key="4">
    <source>
        <dbReference type="ARBA" id="ARBA00023163"/>
    </source>
</evidence>
<evidence type="ECO:0000256" key="1">
    <source>
        <dbReference type="ARBA" id="ARBA00004123"/>
    </source>
</evidence>
<dbReference type="GO" id="GO:0005634">
    <property type="term" value="C:nucleus"/>
    <property type="evidence" value="ECO:0007669"/>
    <property type="project" value="UniProtKB-SubCell"/>
</dbReference>
<feature type="region of interest" description="Disordered" evidence="6">
    <location>
        <begin position="1142"/>
        <end position="1190"/>
    </location>
</feature>
<keyword evidence="8" id="KW-1185">Reference proteome</keyword>
<feature type="compositionally biased region" description="Basic and acidic residues" evidence="6">
    <location>
        <begin position="888"/>
        <end position="897"/>
    </location>
</feature>
<feature type="region of interest" description="Disordered" evidence="6">
    <location>
        <begin position="305"/>
        <end position="324"/>
    </location>
</feature>
<feature type="compositionally biased region" description="Acidic residues" evidence="6">
    <location>
        <begin position="1558"/>
        <end position="1571"/>
    </location>
</feature>
<feature type="region of interest" description="Disordered" evidence="6">
    <location>
        <begin position="789"/>
        <end position="834"/>
    </location>
</feature>
<evidence type="ECO:0000256" key="5">
    <source>
        <dbReference type="ARBA" id="ARBA00023242"/>
    </source>
</evidence>
<dbReference type="GO" id="GO:0003700">
    <property type="term" value="F:DNA-binding transcription factor activity"/>
    <property type="evidence" value="ECO:0007669"/>
    <property type="project" value="InterPro"/>
</dbReference>
<feature type="region of interest" description="Disordered" evidence="6">
    <location>
        <begin position="1550"/>
        <end position="1585"/>
    </location>
</feature>
<dbReference type="GO" id="GO:0000428">
    <property type="term" value="C:DNA-directed RNA polymerase complex"/>
    <property type="evidence" value="ECO:0007669"/>
    <property type="project" value="UniProtKB-KW"/>
</dbReference>